<feature type="coiled-coil region" evidence="3">
    <location>
        <begin position="493"/>
        <end position="576"/>
    </location>
</feature>
<feature type="coiled-coil region" evidence="3">
    <location>
        <begin position="352"/>
        <end position="386"/>
    </location>
</feature>
<keyword evidence="2 3" id="KW-0175">Coiled coil</keyword>
<evidence type="ECO:0000256" key="4">
    <source>
        <dbReference type="SAM" id="MobiDB-lite"/>
    </source>
</evidence>
<evidence type="ECO:0008006" key="7">
    <source>
        <dbReference type="Google" id="ProtNLM"/>
    </source>
</evidence>
<feature type="compositionally biased region" description="Polar residues" evidence="4">
    <location>
        <begin position="162"/>
        <end position="174"/>
    </location>
</feature>
<keyword evidence="6" id="KW-1185">Reference proteome</keyword>
<reference evidence="5" key="1">
    <citation type="journal article" date="2020" name="J Insects Food Feed">
        <title>The yellow mealworm (Tenebrio molitor) genome: a resource for the emerging insects as food and feed industry.</title>
        <authorList>
            <person name="Eriksson T."/>
            <person name="Andere A."/>
            <person name="Kelstrup H."/>
            <person name="Emery V."/>
            <person name="Picard C."/>
        </authorList>
    </citation>
    <scope>NUCLEOTIDE SEQUENCE</scope>
    <source>
        <strain evidence="5">Stoneville</strain>
        <tissue evidence="5">Whole head</tissue>
    </source>
</reference>
<dbReference type="AlphaFoldDB" id="A0A8J6HQ45"/>
<evidence type="ECO:0000313" key="6">
    <source>
        <dbReference type="Proteomes" id="UP000719412"/>
    </source>
</evidence>
<name>A0A8J6HQ45_TENMO</name>
<proteinExistence type="inferred from homology"/>
<feature type="compositionally biased region" description="Basic and acidic residues" evidence="4">
    <location>
        <begin position="123"/>
        <end position="133"/>
    </location>
</feature>
<dbReference type="SUPFAM" id="SSF57997">
    <property type="entry name" value="Tropomyosin"/>
    <property type="match status" value="3"/>
</dbReference>
<evidence type="ECO:0000256" key="1">
    <source>
        <dbReference type="ARBA" id="ARBA00009036"/>
    </source>
</evidence>
<feature type="region of interest" description="Disordered" evidence="4">
    <location>
        <begin position="200"/>
        <end position="247"/>
    </location>
</feature>
<dbReference type="Proteomes" id="UP000719412">
    <property type="component" value="Unassembled WGS sequence"/>
</dbReference>
<dbReference type="PRINTS" id="PR00194">
    <property type="entry name" value="TROPOMYOSIN"/>
</dbReference>
<feature type="region of interest" description="Disordered" evidence="4">
    <location>
        <begin position="70"/>
        <end position="175"/>
    </location>
</feature>
<dbReference type="Pfam" id="PF00261">
    <property type="entry name" value="Tropomyosin"/>
    <property type="match status" value="3"/>
</dbReference>
<evidence type="ECO:0000256" key="3">
    <source>
        <dbReference type="SAM" id="Coils"/>
    </source>
</evidence>
<reference evidence="5" key="2">
    <citation type="submission" date="2021-08" db="EMBL/GenBank/DDBJ databases">
        <authorList>
            <person name="Eriksson T."/>
        </authorList>
    </citation>
    <scope>NUCLEOTIDE SEQUENCE</scope>
    <source>
        <strain evidence="5">Stoneville</strain>
        <tissue evidence="5">Whole head</tissue>
    </source>
</reference>
<dbReference type="FunFam" id="1.20.5.340:FF:000001">
    <property type="entry name" value="Tropomyosin alpha-1 chain isoform 2"/>
    <property type="match status" value="1"/>
</dbReference>
<dbReference type="PANTHER" id="PTHR19269">
    <property type="entry name" value="TROPOMYOSIN"/>
    <property type="match status" value="1"/>
</dbReference>
<dbReference type="Gene3D" id="1.20.5.170">
    <property type="match status" value="2"/>
</dbReference>
<sequence>MDAIKKKMQAMKLEKDNALDRAIQNEQQAKDANLRGEKLEEEARTLQKKIQTIENELDQTQEQLTQVNGKLEEKEKALQTIRGGSLPYPRGISLPPPPVSVEVTMSQRAGPGNPRKRGHQHHPRNDSNRRRAALDQPPTNPPLSPYSVANVATKQQQQQQQNVMQSASKSQAPCDTTEVIDLTNCDDEVEISNKSLKDERNSLIRKPKDGASLEKRQDQEDMSLVYRPAAEGSSQSDQEEVEDPEIEELSRLRCTSERAEVVAERETRRRGRRCADYPGLAFASSIFSSDTLIKFSIIRNELHNIMNTQLKRVVGKSSRRHLAGSPSCQSSVLVRGILRTEMTTNIQQGSLLDVLKKKMRQTKEEMERYKDECEEYNKRLHAECMRREEVSITDTFWRFSVTGGGRRPRRKMVVSAPSILRRDDVTTNPTRVFREANRTHQIHFEYLDKRSYVIEFDRRNLSTIDPLPRVLSFTSLRRADAGVFQSRIETATRNPAESEVAALNRRIQLLEEDLERSEERLATATAKLAEASAAADESERIRKALENRTNMEDDRVAVLESQLSQAKLIAEEADKKYEENSTRSCCSIGPVRELGSVRQRKVLENRSLADEERMDALENQLKEARFLAEEADKKYDEVARKLVLMEQDLERAEERAEQSESKIVELEEELRVVGNNLKSLEVSEEKANQREEEYKNQIKNLTTRLKEVPTCVECTLLSV</sequence>
<accession>A0A8J6HQ45</accession>
<protein>
    <recommendedName>
        <fullName evidence="7">Tropomyosin</fullName>
    </recommendedName>
</protein>
<feature type="compositionally biased region" description="Basic and acidic residues" evidence="4">
    <location>
        <begin position="200"/>
        <end position="219"/>
    </location>
</feature>
<dbReference type="InterPro" id="IPR000533">
    <property type="entry name" value="Tropomyosin"/>
</dbReference>
<dbReference type="EMBL" id="JABDTM020018024">
    <property type="protein sequence ID" value="KAH0818278.1"/>
    <property type="molecule type" value="Genomic_DNA"/>
</dbReference>
<gene>
    <name evidence="5" type="ORF">GEV33_004513</name>
</gene>
<dbReference type="FunFam" id="1.20.5.170:FF:000001">
    <property type="entry name" value="Tropomyosin alpha-1 chain isoform 1"/>
    <property type="match status" value="1"/>
</dbReference>
<comment type="similarity">
    <text evidence="1">Belongs to the tropomyosin family.</text>
</comment>
<feature type="coiled-coil region" evidence="3">
    <location>
        <begin position="600"/>
        <end position="704"/>
    </location>
</feature>
<dbReference type="Gene3D" id="1.20.5.340">
    <property type="match status" value="1"/>
</dbReference>
<evidence type="ECO:0000256" key="2">
    <source>
        <dbReference type="ARBA" id="ARBA00023054"/>
    </source>
</evidence>
<organism evidence="5 6">
    <name type="scientific">Tenebrio molitor</name>
    <name type="common">Yellow mealworm beetle</name>
    <dbReference type="NCBI Taxonomy" id="7067"/>
    <lineage>
        <taxon>Eukaryota</taxon>
        <taxon>Metazoa</taxon>
        <taxon>Ecdysozoa</taxon>
        <taxon>Arthropoda</taxon>
        <taxon>Hexapoda</taxon>
        <taxon>Insecta</taxon>
        <taxon>Pterygota</taxon>
        <taxon>Neoptera</taxon>
        <taxon>Endopterygota</taxon>
        <taxon>Coleoptera</taxon>
        <taxon>Polyphaga</taxon>
        <taxon>Cucujiformia</taxon>
        <taxon>Tenebrionidae</taxon>
        <taxon>Tenebrio</taxon>
    </lineage>
</organism>
<feature type="compositionally biased region" description="Acidic residues" evidence="4">
    <location>
        <begin position="237"/>
        <end position="247"/>
    </location>
</feature>
<comment type="caution">
    <text evidence="5">The sequence shown here is derived from an EMBL/GenBank/DDBJ whole genome shotgun (WGS) entry which is preliminary data.</text>
</comment>
<evidence type="ECO:0000313" key="5">
    <source>
        <dbReference type="EMBL" id="KAH0818278.1"/>
    </source>
</evidence>